<feature type="domain" description="3CxxC-type" evidence="9">
    <location>
        <begin position="3"/>
        <end position="96"/>
    </location>
</feature>
<dbReference type="SMART" id="SM01328">
    <property type="entry name" value="zf-3CxxC"/>
    <property type="match status" value="1"/>
</dbReference>
<dbReference type="InterPro" id="IPR026096">
    <property type="entry name" value="R-trans_p"/>
</dbReference>
<keyword evidence="2 8" id="KW-0812">Transmembrane</keyword>
<dbReference type="PANTHER" id="PTHR14402">
    <property type="entry name" value="RECEPTOR TRANSPORTING PROTEIN"/>
    <property type="match status" value="1"/>
</dbReference>
<feature type="transmembrane region" description="Helical" evidence="8">
    <location>
        <begin position="132"/>
        <end position="154"/>
    </location>
</feature>
<evidence type="ECO:0000256" key="6">
    <source>
        <dbReference type="ARBA" id="ARBA00022989"/>
    </source>
</evidence>
<evidence type="ECO:0000259" key="9">
    <source>
        <dbReference type="SMART" id="SM01328"/>
    </source>
</evidence>
<keyword evidence="4" id="KW-0863">Zinc-finger</keyword>
<comment type="subcellular location">
    <subcellularLocation>
        <location evidence="1">Membrane</location>
        <topology evidence="1">Single-pass membrane protein</topology>
    </subcellularLocation>
</comment>
<name>A0ABQ7T435_PHRPL</name>
<sequence length="158" mass="18131">MIVFYVRLQNTLSQASGQVKMKIFRQKCRACGGNIKYEEPIFRDDTVQIVLHNLVQKILWNCYGEGNRTSPIREPVAEGFLEGPHERRYCEACEHGWCMEKARTISLDQPFLQKESLVRPASLVQPIEQAGSWWSCSEMVCLLVVILVIIAFLLNSIK</sequence>
<evidence type="ECO:0000256" key="1">
    <source>
        <dbReference type="ARBA" id="ARBA00004167"/>
    </source>
</evidence>
<keyword evidence="5" id="KW-0862">Zinc</keyword>
<dbReference type="PANTHER" id="PTHR14402:SF8">
    <property type="entry name" value="RECEPTOR-TRANSPORTING PROTEIN 4"/>
    <property type="match status" value="1"/>
</dbReference>
<evidence type="ECO:0000256" key="5">
    <source>
        <dbReference type="ARBA" id="ARBA00022833"/>
    </source>
</evidence>
<keyword evidence="3" id="KW-0479">Metal-binding</keyword>
<gene>
    <name evidence="10" type="ORF">JD844_007834</name>
</gene>
<proteinExistence type="predicted"/>
<dbReference type="InterPro" id="IPR027377">
    <property type="entry name" value="ZAR1/RTP1-5-like_Znf-3CxxC"/>
</dbReference>
<keyword evidence="11" id="KW-1185">Reference proteome</keyword>
<keyword evidence="7 8" id="KW-0472">Membrane</keyword>
<dbReference type="Proteomes" id="UP000826234">
    <property type="component" value="Unassembled WGS sequence"/>
</dbReference>
<evidence type="ECO:0000256" key="2">
    <source>
        <dbReference type="ARBA" id="ARBA00022692"/>
    </source>
</evidence>
<evidence type="ECO:0000256" key="8">
    <source>
        <dbReference type="SAM" id="Phobius"/>
    </source>
</evidence>
<keyword evidence="6 8" id="KW-1133">Transmembrane helix</keyword>
<protein>
    <recommendedName>
        <fullName evidence="9">3CxxC-type domain-containing protein</fullName>
    </recommendedName>
</protein>
<evidence type="ECO:0000313" key="10">
    <source>
        <dbReference type="EMBL" id="KAH0624230.1"/>
    </source>
</evidence>
<evidence type="ECO:0000256" key="3">
    <source>
        <dbReference type="ARBA" id="ARBA00022723"/>
    </source>
</evidence>
<accession>A0ABQ7T435</accession>
<dbReference type="EMBL" id="JAIPUX010001880">
    <property type="protein sequence ID" value="KAH0624230.1"/>
    <property type="molecule type" value="Genomic_DNA"/>
</dbReference>
<dbReference type="Pfam" id="PF13695">
    <property type="entry name" value="Zn_ribbon_3CxxC"/>
    <property type="match status" value="1"/>
</dbReference>
<reference evidence="10 11" key="1">
    <citation type="journal article" date="2022" name="Gigascience">
        <title>A chromosome-level genome assembly and annotation of the desert horned lizard, Phrynosoma platyrhinos, provides insight into chromosomal rearrangements among reptiles.</title>
        <authorList>
            <person name="Koochekian N."/>
            <person name="Ascanio A."/>
            <person name="Farleigh K."/>
            <person name="Card D.C."/>
            <person name="Schield D.R."/>
            <person name="Castoe T.A."/>
            <person name="Jezkova T."/>
        </authorList>
    </citation>
    <scope>NUCLEOTIDE SEQUENCE [LARGE SCALE GENOMIC DNA]</scope>
    <source>
        <strain evidence="10">NK-2021</strain>
    </source>
</reference>
<evidence type="ECO:0000313" key="11">
    <source>
        <dbReference type="Proteomes" id="UP000826234"/>
    </source>
</evidence>
<evidence type="ECO:0000256" key="4">
    <source>
        <dbReference type="ARBA" id="ARBA00022771"/>
    </source>
</evidence>
<evidence type="ECO:0000256" key="7">
    <source>
        <dbReference type="ARBA" id="ARBA00023136"/>
    </source>
</evidence>
<organism evidence="10 11">
    <name type="scientific">Phrynosoma platyrhinos</name>
    <name type="common">Desert horned lizard</name>
    <dbReference type="NCBI Taxonomy" id="52577"/>
    <lineage>
        <taxon>Eukaryota</taxon>
        <taxon>Metazoa</taxon>
        <taxon>Chordata</taxon>
        <taxon>Craniata</taxon>
        <taxon>Vertebrata</taxon>
        <taxon>Euteleostomi</taxon>
        <taxon>Lepidosauria</taxon>
        <taxon>Squamata</taxon>
        <taxon>Bifurcata</taxon>
        <taxon>Unidentata</taxon>
        <taxon>Episquamata</taxon>
        <taxon>Toxicofera</taxon>
        <taxon>Iguania</taxon>
        <taxon>Phrynosomatidae</taxon>
        <taxon>Phrynosomatinae</taxon>
        <taxon>Phrynosoma</taxon>
    </lineage>
</organism>
<comment type="caution">
    <text evidence="10">The sequence shown here is derived from an EMBL/GenBank/DDBJ whole genome shotgun (WGS) entry which is preliminary data.</text>
</comment>